<feature type="region of interest" description="Disordered" evidence="1">
    <location>
        <begin position="284"/>
        <end position="306"/>
    </location>
</feature>
<sequence>MGKAGNSYPMQAVQFKEDYLTYFRDNFVVPHEEAALPGKIRNLENYYHTTTTITDKDYKKRYRLPAAIAGDMKPDSGHSDANTLGRDLLPLDFDDIKDEGDFLYQIYYSLARVGIGFIIYKTFSYRPDNVRYRVLIPLSRMVTDKNEFKALMMALAATFHIKLDPAATRWGQVFILPVMTEDNTINFMTVHEGYPLVVDSILERILKNEQLAPVKQALLAQPTAEYQAPMLKTALASEWDDIVDGTLVGGYTETHFFMTRIGMSNGEIEAWLKYFDTLVPHPQTRKKQVGGDDYGKNVNGPDKNCT</sequence>
<protein>
    <submittedName>
        <fullName evidence="2">Replication protein, phage-plasmid associated</fullName>
    </submittedName>
</protein>
<accession>S2S7T4</accession>
<gene>
    <name evidence="2" type="ORF">Lpp126_08527</name>
</gene>
<evidence type="ECO:0000256" key="1">
    <source>
        <dbReference type="SAM" id="MobiDB-lite"/>
    </source>
</evidence>
<dbReference type="AlphaFoldDB" id="S2S7T4"/>
<proteinExistence type="predicted"/>
<dbReference type="EMBL" id="ANKC01000605">
    <property type="protein sequence ID" value="EPC75583.1"/>
    <property type="molecule type" value="Genomic_DNA"/>
</dbReference>
<organism evidence="2 3">
    <name type="scientific">Lacticaseibacillus paracasei subsp. paracasei Lpp126</name>
    <dbReference type="NCBI Taxonomy" id="1256206"/>
    <lineage>
        <taxon>Bacteria</taxon>
        <taxon>Bacillati</taxon>
        <taxon>Bacillota</taxon>
        <taxon>Bacilli</taxon>
        <taxon>Lactobacillales</taxon>
        <taxon>Lactobacillaceae</taxon>
        <taxon>Lacticaseibacillus</taxon>
    </lineage>
</organism>
<comment type="caution">
    <text evidence="2">The sequence shown here is derived from an EMBL/GenBank/DDBJ whole genome shotgun (WGS) entry which is preliminary data.</text>
</comment>
<feature type="non-terminal residue" evidence="2">
    <location>
        <position position="306"/>
    </location>
</feature>
<evidence type="ECO:0000313" key="2">
    <source>
        <dbReference type="EMBL" id="EPC75583.1"/>
    </source>
</evidence>
<reference evidence="2 3" key="1">
    <citation type="journal article" date="2013" name="PLoS ONE">
        <title>Lactobacillus paracasei comparative genomics: towards species pan-genome definition and exploitation of diversity.</title>
        <authorList>
            <person name="Smokvina T."/>
            <person name="Wels M."/>
            <person name="Polka J."/>
            <person name="Chervaux C."/>
            <person name="Brisse S."/>
            <person name="Boekhorst J."/>
            <person name="van Hylckama Vlieg J.E."/>
            <person name="Siezen R.J."/>
        </authorList>
    </citation>
    <scope>NUCLEOTIDE SEQUENCE [LARGE SCALE GENOMIC DNA]</scope>
    <source>
        <strain evidence="2 3">Lpp126</strain>
    </source>
</reference>
<evidence type="ECO:0000313" key="3">
    <source>
        <dbReference type="Proteomes" id="UP000014243"/>
    </source>
</evidence>
<dbReference type="Proteomes" id="UP000014243">
    <property type="component" value="Unassembled WGS sequence"/>
</dbReference>
<name>S2S7T4_LACPA</name>